<dbReference type="InterPro" id="IPR009003">
    <property type="entry name" value="Peptidase_S1_PA"/>
</dbReference>
<name>A0A365NDX2_GIBIN</name>
<gene>
    <name evidence="1" type="ORF">FPRO05_09845</name>
</gene>
<organism evidence="1 2">
    <name type="scientific">Gibberella intermedia</name>
    <name type="common">Bulb rot disease fungus</name>
    <name type="synonym">Fusarium proliferatum</name>
    <dbReference type="NCBI Taxonomy" id="948311"/>
    <lineage>
        <taxon>Eukaryota</taxon>
        <taxon>Fungi</taxon>
        <taxon>Dikarya</taxon>
        <taxon>Ascomycota</taxon>
        <taxon>Pezizomycotina</taxon>
        <taxon>Sordariomycetes</taxon>
        <taxon>Hypocreomycetidae</taxon>
        <taxon>Hypocreales</taxon>
        <taxon>Nectriaceae</taxon>
        <taxon>Fusarium</taxon>
        <taxon>Fusarium fujikuroi species complex</taxon>
    </lineage>
</organism>
<accession>A0A365NDX2</accession>
<sequence>MKLDKLDGAGLSFMNHRRGQEKAINGNIPSHPKLVARSDIEDKPWSARYEGGWIVQKTIDPIGNHSIVPLWNKADSDLRTGIIATLKDLNWTAINILRLGYARCLNTLDEPDDMLPKLLISVQPESTSLQSGYKATMQCLQVLREHGINDVEVEMMEAWVSRCNSPRLTSQPITEQIQETAQLSEFLGASIASKASPTCEGTKGFYVRLKDTDKLFAVTCRHALLDTVPNVDYHHSGDAPNMVIQPGQGKNKDMVESLASFIKMLEECFDTLTPAEVEGLRILRGLKANYDQINDLESRIIGHVLFSPECSPSTSTPNVTWIRDWALVELHPDRHETALSELKNRVVAGPRANGQLFQALFHELSADHLTHFEGRFVDYPTNTYELTRPVAQKREIRQPFEAARNQKNEPPMVVAKFGPTTGLTFGVANEAKSILRKILAGETVVSDEWCIVGQKKKGLCRDVFSSKGDSGACILDMYGQVAGMLTSVMEAQNEDAFDITYATPIEWLLKDIRSYGLEVTLA</sequence>
<evidence type="ECO:0000313" key="1">
    <source>
        <dbReference type="EMBL" id="RBA18916.1"/>
    </source>
</evidence>
<dbReference type="EMBL" id="PKMI01000012">
    <property type="protein sequence ID" value="RBA18916.1"/>
    <property type="molecule type" value="Genomic_DNA"/>
</dbReference>
<proteinExistence type="predicted"/>
<comment type="caution">
    <text evidence="1">The sequence shown here is derived from an EMBL/GenBank/DDBJ whole genome shotgun (WGS) entry which is preliminary data.</text>
</comment>
<reference evidence="1 2" key="1">
    <citation type="submission" date="2017-12" db="EMBL/GenBank/DDBJ databases">
        <title>Genome sequence of the mycotoxigenic crop pathogen Fusarium proliferatum, strain ITEM 2341 from Date Palm.</title>
        <authorList>
            <person name="Almiman B.F."/>
            <person name="Shittu T.A."/>
            <person name="Muthumeenakshi S."/>
            <person name="Baroncelli R."/>
            <person name="Sreenivasaprasada S."/>
        </authorList>
    </citation>
    <scope>NUCLEOTIDE SEQUENCE [LARGE SCALE GENOMIC DNA]</scope>
    <source>
        <strain evidence="1 2">ITEM 2341</strain>
    </source>
</reference>
<dbReference type="SUPFAM" id="SSF50494">
    <property type="entry name" value="Trypsin-like serine proteases"/>
    <property type="match status" value="1"/>
</dbReference>
<dbReference type="Proteomes" id="UP000251714">
    <property type="component" value="Unassembled WGS sequence"/>
</dbReference>
<evidence type="ECO:0000313" key="2">
    <source>
        <dbReference type="Proteomes" id="UP000251714"/>
    </source>
</evidence>
<dbReference type="AlphaFoldDB" id="A0A365NDX2"/>
<evidence type="ECO:0008006" key="3">
    <source>
        <dbReference type="Google" id="ProtNLM"/>
    </source>
</evidence>
<protein>
    <recommendedName>
        <fullName evidence="3">Peptidase S1 domain-containing protein</fullName>
    </recommendedName>
</protein>